<dbReference type="Pfam" id="PF18027">
    <property type="entry name" value="Pepdidase_M14_N"/>
    <property type="match status" value="1"/>
</dbReference>
<dbReference type="Gene3D" id="2.60.40.3120">
    <property type="match status" value="1"/>
</dbReference>
<dbReference type="EMBL" id="CP012746">
    <property type="protein sequence ID" value="ALL64674.1"/>
    <property type="molecule type" value="Genomic_DNA"/>
</dbReference>
<comment type="similarity">
    <text evidence="2">Belongs to the peptidase M14 family.</text>
</comment>
<evidence type="ECO:0000256" key="1">
    <source>
        <dbReference type="ARBA" id="ARBA00001947"/>
    </source>
</evidence>
<keyword evidence="4" id="KW-0121">Carboxypeptidase</keyword>
<keyword evidence="4" id="KW-0378">Hydrolase</keyword>
<dbReference type="KEGG" id="bcai:K788_0008212"/>
<evidence type="ECO:0000313" key="5">
    <source>
        <dbReference type="Proteomes" id="UP000019146"/>
    </source>
</evidence>
<accession>A0A0P0R8U7</accession>
<dbReference type="InterPro" id="IPR000834">
    <property type="entry name" value="Peptidase_M14"/>
</dbReference>
<dbReference type="GO" id="GO:0008270">
    <property type="term" value="F:zinc ion binding"/>
    <property type="evidence" value="ECO:0007669"/>
    <property type="project" value="InterPro"/>
</dbReference>
<dbReference type="PANTHER" id="PTHR12756">
    <property type="entry name" value="CYTOSOLIC CARBOXYPEPTIDASE"/>
    <property type="match status" value="1"/>
</dbReference>
<reference evidence="4 5" key="1">
    <citation type="journal article" date="2014" name="Genome Announc.">
        <title>Draft Genome Sequence of the Haloacid-Degrading Burkholderia caribensis Strain MBA4.</title>
        <authorList>
            <person name="Pan Y."/>
            <person name="Kong K.F."/>
            <person name="Tsang J.S."/>
        </authorList>
    </citation>
    <scope>NUCLEOTIDE SEQUENCE [LARGE SCALE GENOMIC DNA]</scope>
    <source>
        <strain evidence="4 5">MBA4</strain>
    </source>
</reference>
<name>A0A0P0R8U7_9BURK</name>
<dbReference type="InterPro" id="IPR040626">
    <property type="entry name" value="Pepdidase_M14_N"/>
</dbReference>
<dbReference type="Gene3D" id="3.40.630.10">
    <property type="entry name" value="Zn peptidases"/>
    <property type="match status" value="1"/>
</dbReference>
<evidence type="ECO:0000256" key="2">
    <source>
        <dbReference type="PROSITE-ProRule" id="PRU01379"/>
    </source>
</evidence>
<dbReference type="GO" id="GO:0006508">
    <property type="term" value="P:proteolysis"/>
    <property type="evidence" value="ECO:0007669"/>
    <property type="project" value="InterPro"/>
</dbReference>
<dbReference type="SUPFAM" id="SSF53187">
    <property type="entry name" value="Zn-dependent exopeptidases"/>
    <property type="match status" value="1"/>
</dbReference>
<feature type="active site" description="Proton donor/acceptor" evidence="2">
    <location>
        <position position="348"/>
    </location>
</feature>
<evidence type="ECO:0000259" key="3">
    <source>
        <dbReference type="PROSITE" id="PS52035"/>
    </source>
</evidence>
<dbReference type="PROSITE" id="PS52035">
    <property type="entry name" value="PEPTIDASE_M14"/>
    <property type="match status" value="1"/>
</dbReference>
<sequence length="388" mass="43878">MTLSITSNFDAGAIEVLSCAQADNIRLRVRPDSHADFAQWFYFRLSGARGERCVMTFENAADCAFADGWRNYQACASYDRVNWFRVPTSYDGRVLTIDHTPDFDRIYYAYFEPYSEERHSEFLGAVQQMPHAALTELGKTVEGRPMSLLTLGTPSLLEDGTLKPKKTIWIIARQHPGETMAEWFVEGLVKRLAGWGDWSGDPVARKLFDYADFYIVPNMNPDGSVHGNLRTNAAGANLNREWMEPDAARSPEVLLVRDAIHATGCDLFFDIHGDEALPYVFVAGSEMLPSFTERQREEQTAFIENFKRASPDFQDKYGYEASKYRQDALKLASKYVGNEFGCLSLTLEMPFKDNANLPDERVGWNGERSASLGASMLQAILWHMETFA</sequence>
<comment type="cofactor">
    <cofactor evidence="1">
        <name>Zn(2+)</name>
        <dbReference type="ChEBI" id="CHEBI:29105"/>
    </cofactor>
</comment>
<proteinExistence type="inferred from homology"/>
<dbReference type="CDD" id="cd06234">
    <property type="entry name" value="M14_PaCCP-like"/>
    <property type="match status" value="1"/>
</dbReference>
<dbReference type="SMART" id="SM00631">
    <property type="entry name" value="Zn_pept"/>
    <property type="match status" value="1"/>
</dbReference>
<organism evidence="4 5">
    <name type="scientific">Paraburkholderia caribensis MBA4</name>
    <dbReference type="NCBI Taxonomy" id="1323664"/>
    <lineage>
        <taxon>Bacteria</taxon>
        <taxon>Pseudomonadati</taxon>
        <taxon>Pseudomonadota</taxon>
        <taxon>Betaproteobacteria</taxon>
        <taxon>Burkholderiales</taxon>
        <taxon>Burkholderiaceae</taxon>
        <taxon>Paraburkholderia</taxon>
    </lineage>
</organism>
<dbReference type="PANTHER" id="PTHR12756:SF11">
    <property type="entry name" value="CYTOSOLIC CARBOXYPEPTIDASE 1"/>
    <property type="match status" value="1"/>
</dbReference>
<dbReference type="RefSeq" id="WP_036003886.1">
    <property type="nucleotide sequence ID" value="NZ_CP012746.1"/>
</dbReference>
<dbReference type="GO" id="GO:0004181">
    <property type="term" value="F:metallocarboxypeptidase activity"/>
    <property type="evidence" value="ECO:0007669"/>
    <property type="project" value="InterPro"/>
</dbReference>
<dbReference type="InterPro" id="IPR050821">
    <property type="entry name" value="Cytosolic_carboxypeptidase"/>
</dbReference>
<dbReference type="GeneID" id="69968820"/>
<gene>
    <name evidence="4" type="ORF">K788_0008212</name>
</gene>
<protein>
    <submittedName>
        <fullName evidence="4">Putative carboxypeptidase</fullName>
    </submittedName>
</protein>
<evidence type="ECO:0000313" key="4">
    <source>
        <dbReference type="EMBL" id="ALL64674.1"/>
    </source>
</evidence>
<dbReference type="AlphaFoldDB" id="A0A0P0R8U7"/>
<feature type="domain" description="Peptidase M14" evidence="3">
    <location>
        <begin position="112"/>
        <end position="384"/>
    </location>
</feature>
<dbReference type="Pfam" id="PF00246">
    <property type="entry name" value="Peptidase_M14"/>
    <property type="match status" value="1"/>
</dbReference>
<dbReference type="Proteomes" id="UP000019146">
    <property type="component" value="Chromosome 1"/>
</dbReference>
<keyword evidence="4" id="KW-0645">Protease</keyword>